<organism evidence="4 6">
    <name type="scientific">Halodesulfurarchaeum formicicum</name>
    <dbReference type="NCBI Taxonomy" id="1873524"/>
    <lineage>
        <taxon>Archaea</taxon>
        <taxon>Methanobacteriati</taxon>
        <taxon>Methanobacteriota</taxon>
        <taxon>Stenosarchaea group</taxon>
        <taxon>Halobacteria</taxon>
        <taxon>Halobacteriales</taxon>
        <taxon>Halobacteriaceae</taxon>
        <taxon>Halodesulfurarchaeum</taxon>
    </lineage>
</organism>
<feature type="region of interest" description="Disordered" evidence="1">
    <location>
        <begin position="109"/>
        <end position="141"/>
    </location>
</feature>
<evidence type="ECO:0000256" key="1">
    <source>
        <dbReference type="SAM" id="MobiDB-lite"/>
    </source>
</evidence>
<evidence type="ECO:0000313" key="7">
    <source>
        <dbReference type="Proteomes" id="UP000186165"/>
    </source>
</evidence>
<dbReference type="EMBL" id="CP016804">
    <property type="protein sequence ID" value="APE94696.1"/>
    <property type="molecule type" value="Genomic_DNA"/>
</dbReference>
<dbReference type="KEGG" id="hhsr:HSR6_0228"/>
<feature type="domain" description="DUF7382" evidence="3">
    <location>
        <begin position="46"/>
        <end position="109"/>
    </location>
</feature>
<reference evidence="7" key="2">
    <citation type="submission" date="2016-08" db="EMBL/GenBank/DDBJ databases">
        <title>Discovery of first anaerobic lithoheterotrophic haloarchae widely represented in hypersaline habitats.</title>
        <authorList>
            <person name="Sorokin D.Y."/>
            <person name="Kublanov I.V."/>
            <person name="Roman P."/>
            <person name="Sinninghe Damste J.S."/>
            <person name="Golyshin P.N."/>
            <person name="Rojo D."/>
            <person name="Ciordia S."/>
            <person name="Mena Md.C."/>
            <person name="Ferrer M."/>
            <person name="Smedile F."/>
            <person name="Messina E."/>
            <person name="La Cono V."/>
            <person name="Yakimov M.M."/>
        </authorList>
    </citation>
    <scope>NUCLEOTIDE SEQUENCE [LARGE SCALE GENOMIC DNA]</scope>
    <source>
        <strain evidence="7">HSR6</strain>
    </source>
</reference>
<accession>A0A1J1AA74</accession>
<reference evidence="5" key="3">
    <citation type="journal article" date="2017" name="ISME J.">
        <title>Discovery of anaerobic lithoheterotrophic haloarchaea, ubiquitous in hypersaline habitats.</title>
        <authorList>
            <person name="Sorokin D.Y."/>
            <person name="Messina E."/>
            <person name="Smedile F."/>
            <person name="Roman P."/>
            <person name="Damste J.S.S."/>
            <person name="Ciordia S."/>
            <person name="Mena M.C."/>
            <person name="Ferrer M."/>
            <person name="Golyshin P.N."/>
            <person name="Kublanov I.V."/>
            <person name="Samarov N.I."/>
            <person name="Toshchakov S.V."/>
            <person name="La Cono V."/>
            <person name="Yakimov M.M."/>
        </authorList>
    </citation>
    <scope>NUCLEOTIDE SEQUENCE</scope>
    <source>
        <strain evidence="5">HSR6</strain>
    </source>
</reference>
<protein>
    <recommendedName>
        <fullName evidence="3">DUF7382 domain-containing protein</fullName>
    </recommendedName>
</protein>
<dbReference type="KEGG" id="halh:HTSR_0241"/>
<evidence type="ECO:0000259" key="3">
    <source>
        <dbReference type="Pfam" id="PF24107"/>
    </source>
</evidence>
<dbReference type="InterPro" id="IPR055806">
    <property type="entry name" value="DUF7382"/>
</dbReference>
<reference evidence="4 6" key="1">
    <citation type="submission" date="2016-06" db="EMBL/GenBank/DDBJ databases">
        <title>Discovery of anaerobic lithoheterotrophic haloarchaeon capable of sulfur respiration by hydrogen and formate.</title>
        <authorList>
            <person name="Sorokin D.Y."/>
            <person name="Kublanov I.V."/>
            <person name="Roman P."/>
            <person name="Sinninghe Damste J.S."/>
            <person name="Golyshin P.N."/>
            <person name="Rojo D."/>
            <person name="Ciordia S."/>
            <person name="Mena Md.C."/>
            <person name="Ferrer M."/>
            <person name="Smedile F."/>
            <person name="Messina E."/>
            <person name="La Cono V."/>
            <person name="Yakimov M.M."/>
        </authorList>
    </citation>
    <scope>NUCLEOTIDE SEQUENCE [LARGE SCALE GENOMIC DNA]</scope>
    <source>
        <strain evidence="4 6">HTSR1</strain>
    </source>
</reference>
<proteinExistence type="predicted"/>
<keyword evidence="2" id="KW-1133">Transmembrane helix</keyword>
<dbReference type="EMBL" id="CP016070">
    <property type="protein sequence ID" value="AOW79443.1"/>
    <property type="molecule type" value="Genomic_DNA"/>
</dbReference>
<sequence length="152" mass="15953">MSWYERLAVDERGIEGLPVRLIIAFVVGVAALSVMLNMISGVESFAVAELDVKPEPQVVGPEQHQIELTAIGSDDSPVADATIIVESGTASLDSMAVATTDEDGTATVEIDPSLGPNQAKGTLKIDVEPPAGSNYMDRRENSEITVLASGVD</sequence>
<dbReference type="Pfam" id="PF24107">
    <property type="entry name" value="DUF7382"/>
    <property type="match status" value="1"/>
</dbReference>
<name>A0A1D8S282_9EURY</name>
<keyword evidence="7" id="KW-1185">Reference proteome</keyword>
<dbReference type="Proteomes" id="UP000186165">
    <property type="component" value="Chromosome"/>
</dbReference>
<evidence type="ECO:0000313" key="5">
    <source>
        <dbReference type="EMBL" id="APE94696.1"/>
    </source>
</evidence>
<dbReference type="AlphaFoldDB" id="A0A1D8S282"/>
<evidence type="ECO:0000313" key="4">
    <source>
        <dbReference type="EMBL" id="AOW79443.1"/>
    </source>
</evidence>
<evidence type="ECO:0000256" key="2">
    <source>
        <dbReference type="SAM" id="Phobius"/>
    </source>
</evidence>
<accession>A0A1D8S282</accession>
<keyword evidence="2" id="KW-0812">Transmembrane</keyword>
<dbReference type="Proteomes" id="UP000185608">
    <property type="component" value="Chromosome"/>
</dbReference>
<dbReference type="OrthoDB" id="300879at2157"/>
<dbReference type="RefSeq" id="WP_070364211.1">
    <property type="nucleotide sequence ID" value="NZ_CP016070.1"/>
</dbReference>
<keyword evidence="2" id="KW-0472">Membrane</keyword>
<feature type="transmembrane region" description="Helical" evidence="2">
    <location>
        <begin position="21"/>
        <end position="39"/>
    </location>
</feature>
<evidence type="ECO:0000313" key="6">
    <source>
        <dbReference type="Proteomes" id="UP000185608"/>
    </source>
</evidence>
<dbReference type="GeneID" id="30416753"/>
<gene>
    <name evidence="5" type="ORF">HSR6_0228</name>
    <name evidence="4" type="ORF">HTSR_0241</name>
</gene>